<comment type="catalytic activity">
    <reaction evidence="12">
        <text>Ni(2+)(out) + ATP + H2O = Ni(2+)(in) + ADP + phosphate + H(+)</text>
        <dbReference type="Rhea" id="RHEA:15557"/>
        <dbReference type="ChEBI" id="CHEBI:15377"/>
        <dbReference type="ChEBI" id="CHEBI:15378"/>
        <dbReference type="ChEBI" id="CHEBI:30616"/>
        <dbReference type="ChEBI" id="CHEBI:43474"/>
        <dbReference type="ChEBI" id="CHEBI:49786"/>
        <dbReference type="ChEBI" id="CHEBI:456216"/>
        <dbReference type="EC" id="7.2.2.11"/>
    </reaction>
    <physiologicalReaction direction="left-to-right" evidence="12">
        <dbReference type="Rhea" id="RHEA:15558"/>
    </physiologicalReaction>
</comment>
<dbReference type="AlphaFoldDB" id="A0A382X9J6"/>
<dbReference type="PANTHER" id="PTHR43297:SF13">
    <property type="entry name" value="NICKEL ABC TRANSPORTER, ATP-BINDING PROTEIN"/>
    <property type="match status" value="1"/>
</dbReference>
<dbReference type="GO" id="GO:0016887">
    <property type="term" value="F:ATP hydrolysis activity"/>
    <property type="evidence" value="ECO:0007669"/>
    <property type="project" value="InterPro"/>
</dbReference>
<accession>A0A382X9J6</accession>
<dbReference type="Gene3D" id="3.40.50.300">
    <property type="entry name" value="P-loop containing nucleotide triphosphate hydrolases"/>
    <property type="match status" value="1"/>
</dbReference>
<evidence type="ECO:0000256" key="3">
    <source>
        <dbReference type="ARBA" id="ARBA00022475"/>
    </source>
</evidence>
<evidence type="ECO:0000256" key="9">
    <source>
        <dbReference type="ARBA" id="ARBA00038669"/>
    </source>
</evidence>
<evidence type="ECO:0000256" key="4">
    <source>
        <dbReference type="ARBA" id="ARBA00022741"/>
    </source>
</evidence>
<name>A0A382X9J6_9ZZZZ</name>
<evidence type="ECO:0000256" key="6">
    <source>
        <dbReference type="ARBA" id="ARBA00022967"/>
    </source>
</evidence>
<reference evidence="14" key="1">
    <citation type="submission" date="2018-05" db="EMBL/GenBank/DDBJ databases">
        <authorList>
            <person name="Lanie J.A."/>
            <person name="Ng W.-L."/>
            <person name="Kazmierczak K.M."/>
            <person name="Andrzejewski T.M."/>
            <person name="Davidsen T.M."/>
            <person name="Wayne K.J."/>
            <person name="Tettelin H."/>
            <person name="Glass J.I."/>
            <person name="Rusch D."/>
            <person name="Podicherti R."/>
            <person name="Tsui H.-C.T."/>
            <person name="Winkler M.E."/>
        </authorList>
    </citation>
    <scope>NUCLEOTIDE SEQUENCE</scope>
</reference>
<dbReference type="EMBL" id="UINC01166085">
    <property type="protein sequence ID" value="SVD67847.1"/>
    <property type="molecule type" value="Genomic_DNA"/>
</dbReference>
<protein>
    <recommendedName>
        <fullName evidence="11">Nickel import system ATP-binding protein NikD</fullName>
        <ecNumber evidence="10">7.2.2.11</ecNumber>
    </recommendedName>
</protein>
<keyword evidence="2" id="KW-0813">Transport</keyword>
<keyword evidence="6" id="KW-1278">Translocase</keyword>
<sequence length="227" mass="25262">MNKVVKISNLDFSYQHHNTSTQVLHKINLEIEEGETFGLVGESGCGKSTLAYLCLGYQDPLSIIHNGKVEINGTNITNIPDKEKNKFRGKIISLVPQNPTTSLSPHMQVGMQISEILIQHNQIENYQSGKNQIKKLFKSVGLIDDNIVKKYPHQLSGGQQQRVCIAMALACNPKVIILDEPTTGLDVTTQRQIISLLDNLRKETKLSMLYVTHDMSVLAQIADKIAV</sequence>
<dbReference type="InterPro" id="IPR017871">
    <property type="entry name" value="ABC_transporter-like_CS"/>
</dbReference>
<evidence type="ECO:0000256" key="5">
    <source>
        <dbReference type="ARBA" id="ARBA00022840"/>
    </source>
</evidence>
<evidence type="ECO:0000256" key="8">
    <source>
        <dbReference type="ARBA" id="ARBA00023136"/>
    </source>
</evidence>
<evidence type="ECO:0000256" key="10">
    <source>
        <dbReference type="ARBA" id="ARBA00039098"/>
    </source>
</evidence>
<evidence type="ECO:0000256" key="1">
    <source>
        <dbReference type="ARBA" id="ARBA00004202"/>
    </source>
</evidence>
<keyword evidence="8" id="KW-0472">Membrane</keyword>
<keyword evidence="4" id="KW-0547">Nucleotide-binding</keyword>
<dbReference type="PROSITE" id="PS00211">
    <property type="entry name" value="ABC_TRANSPORTER_1"/>
    <property type="match status" value="1"/>
</dbReference>
<keyword evidence="7" id="KW-0406">Ion transport</keyword>
<dbReference type="GO" id="GO:0015413">
    <property type="term" value="F:ABC-type nickel transporter activity"/>
    <property type="evidence" value="ECO:0007669"/>
    <property type="project" value="UniProtKB-EC"/>
</dbReference>
<comment type="subunit">
    <text evidence="9">The complex is composed of two ATP-binding proteins (NikD and NikE), two transmembrane proteins (NikB and NikC) and a solute-binding protein (NikA).</text>
</comment>
<dbReference type="GO" id="GO:0005886">
    <property type="term" value="C:plasma membrane"/>
    <property type="evidence" value="ECO:0007669"/>
    <property type="project" value="UniProtKB-SubCell"/>
</dbReference>
<dbReference type="SMART" id="SM00382">
    <property type="entry name" value="AAA"/>
    <property type="match status" value="1"/>
</dbReference>
<gene>
    <name evidence="14" type="ORF">METZ01_LOCUS420701</name>
</gene>
<proteinExistence type="predicted"/>
<evidence type="ECO:0000256" key="2">
    <source>
        <dbReference type="ARBA" id="ARBA00022448"/>
    </source>
</evidence>
<keyword evidence="5" id="KW-0067">ATP-binding</keyword>
<dbReference type="GO" id="GO:0005524">
    <property type="term" value="F:ATP binding"/>
    <property type="evidence" value="ECO:0007669"/>
    <property type="project" value="UniProtKB-KW"/>
</dbReference>
<dbReference type="InterPro" id="IPR027417">
    <property type="entry name" value="P-loop_NTPase"/>
</dbReference>
<evidence type="ECO:0000256" key="12">
    <source>
        <dbReference type="ARBA" id="ARBA00048610"/>
    </source>
</evidence>
<evidence type="ECO:0000256" key="7">
    <source>
        <dbReference type="ARBA" id="ARBA00023065"/>
    </source>
</evidence>
<feature type="domain" description="ABC transporter" evidence="13">
    <location>
        <begin position="5"/>
        <end position="227"/>
    </location>
</feature>
<keyword evidence="3" id="KW-1003">Cell membrane</keyword>
<feature type="non-terminal residue" evidence="14">
    <location>
        <position position="1"/>
    </location>
</feature>
<evidence type="ECO:0000259" key="13">
    <source>
        <dbReference type="PROSITE" id="PS50893"/>
    </source>
</evidence>
<organism evidence="14">
    <name type="scientific">marine metagenome</name>
    <dbReference type="NCBI Taxonomy" id="408172"/>
    <lineage>
        <taxon>unclassified sequences</taxon>
        <taxon>metagenomes</taxon>
        <taxon>ecological metagenomes</taxon>
    </lineage>
</organism>
<dbReference type="InterPro" id="IPR050388">
    <property type="entry name" value="ABC_Ni/Peptide_Import"/>
</dbReference>
<dbReference type="EC" id="7.2.2.11" evidence="10"/>
<dbReference type="InterPro" id="IPR003439">
    <property type="entry name" value="ABC_transporter-like_ATP-bd"/>
</dbReference>
<evidence type="ECO:0000313" key="14">
    <source>
        <dbReference type="EMBL" id="SVD67847.1"/>
    </source>
</evidence>
<dbReference type="CDD" id="cd03257">
    <property type="entry name" value="ABC_NikE_OppD_transporters"/>
    <property type="match status" value="1"/>
</dbReference>
<feature type="non-terminal residue" evidence="14">
    <location>
        <position position="227"/>
    </location>
</feature>
<dbReference type="Pfam" id="PF00005">
    <property type="entry name" value="ABC_tran"/>
    <property type="match status" value="1"/>
</dbReference>
<comment type="subcellular location">
    <subcellularLocation>
        <location evidence="1">Cell membrane</location>
        <topology evidence="1">Peripheral membrane protein</topology>
    </subcellularLocation>
</comment>
<dbReference type="PROSITE" id="PS50893">
    <property type="entry name" value="ABC_TRANSPORTER_2"/>
    <property type="match status" value="1"/>
</dbReference>
<dbReference type="SUPFAM" id="SSF52540">
    <property type="entry name" value="P-loop containing nucleoside triphosphate hydrolases"/>
    <property type="match status" value="1"/>
</dbReference>
<evidence type="ECO:0000256" key="11">
    <source>
        <dbReference type="ARBA" id="ARBA00044143"/>
    </source>
</evidence>
<dbReference type="InterPro" id="IPR003593">
    <property type="entry name" value="AAA+_ATPase"/>
</dbReference>
<dbReference type="PANTHER" id="PTHR43297">
    <property type="entry name" value="OLIGOPEPTIDE TRANSPORT ATP-BINDING PROTEIN APPD"/>
    <property type="match status" value="1"/>
</dbReference>